<dbReference type="EMBL" id="AAIQKL010000029">
    <property type="protein sequence ID" value="ECH0666062.1"/>
    <property type="molecule type" value="Genomic_DNA"/>
</dbReference>
<evidence type="ECO:0000256" key="2">
    <source>
        <dbReference type="ARBA" id="ARBA00022705"/>
    </source>
</evidence>
<evidence type="ECO:0000256" key="1">
    <source>
        <dbReference type="ARBA" id="ARBA00008909"/>
    </source>
</evidence>
<comment type="similarity">
    <text evidence="1">Belongs to the Gram-positive plasmids replication protein type 1 family.</text>
</comment>
<organism evidence="3">
    <name type="scientific">Salmonella enterica</name>
    <name type="common">Salmonella choleraesuis</name>
    <dbReference type="NCBI Taxonomy" id="28901"/>
    <lineage>
        <taxon>Bacteria</taxon>
        <taxon>Pseudomonadati</taxon>
        <taxon>Pseudomonadota</taxon>
        <taxon>Gammaproteobacteria</taxon>
        <taxon>Enterobacterales</taxon>
        <taxon>Enterobacteriaceae</taxon>
        <taxon>Salmonella</taxon>
    </lineage>
</organism>
<protein>
    <submittedName>
        <fullName evidence="3">Replication protein</fullName>
    </submittedName>
</protein>
<dbReference type="GO" id="GO:0006260">
    <property type="term" value="P:DNA replication"/>
    <property type="evidence" value="ECO:0007669"/>
    <property type="project" value="UniProtKB-KW"/>
</dbReference>
<keyword evidence="2" id="KW-0235">DNA replication</keyword>
<dbReference type="InterPro" id="IPR000989">
    <property type="entry name" value="Rep"/>
</dbReference>
<gene>
    <name evidence="3" type="ORF">FPD21_23085</name>
</gene>
<evidence type="ECO:0000313" key="3">
    <source>
        <dbReference type="EMBL" id="ECH0666062.1"/>
    </source>
</evidence>
<comment type="caution">
    <text evidence="3">The sequence shown here is derived from an EMBL/GenBank/DDBJ whole genome shotgun (WGS) entry which is preliminary data.</text>
</comment>
<name>A0A621Q690_SALER</name>
<dbReference type="GO" id="GO:0003677">
    <property type="term" value="F:DNA binding"/>
    <property type="evidence" value="ECO:0007669"/>
    <property type="project" value="InterPro"/>
</dbReference>
<proteinExistence type="inferred from homology"/>
<accession>A0A621Q690</accession>
<sequence>MKIPGNLSLRDYSTKDSKWDTDRAMADRVSKIYAGDDFFIRRAERMCQCSERLLFAQKVSHDTGELKLALRNGNFCHTPFCPVCSRRRTLRWIRRLWDALPQLLDSYPTTRWLFLTLTLRNPPVNDTRETLKAMNAAWQRLIKRKEFAPVLGWLRSTEITYGRVPGCSHPHFHCMLMVPHSMLSGRNYIKQPEWIALWKSCLRVDYDPGADIRVVRPKSGISEGMTKVDITRLSLESGVIETLKYAVKPKEIIKDPEWFLALARQTYGLRMIATGGVLKGVLQEDKTETDEDLIYADDVKPDNFEEEAFWLAFDWENRSKKYYRNPKADKVLRKD</sequence>
<dbReference type="AlphaFoldDB" id="A0A621Q690"/>
<reference evidence="3" key="1">
    <citation type="submission" date="2019-07" db="EMBL/GenBank/DDBJ databases">
        <authorList>
            <consortium name="PulseNet: The National Subtyping Network for Foodborne Disease Surveillance"/>
            <person name="Tarr C.L."/>
            <person name="Trees E."/>
            <person name="Katz L.S."/>
            <person name="Carleton-Romer H.A."/>
            <person name="Stroika S."/>
            <person name="Kucerova Z."/>
            <person name="Roache K.F."/>
            <person name="Sabol A.L."/>
            <person name="Besser J."/>
            <person name="Gerner-Smidt P."/>
        </authorList>
    </citation>
    <scope>NUCLEOTIDE SEQUENCE</scope>
    <source>
        <strain evidence="3">PNUSAS083893</strain>
    </source>
</reference>
<dbReference type="Pfam" id="PF01446">
    <property type="entry name" value="Rep_1"/>
    <property type="match status" value="1"/>
</dbReference>